<gene>
    <name evidence="1" type="ORF">GGR15_000691</name>
</gene>
<dbReference type="Proteomes" id="UP000576368">
    <property type="component" value="Unassembled WGS sequence"/>
</dbReference>
<proteinExistence type="predicted"/>
<evidence type="ECO:0000313" key="2">
    <source>
        <dbReference type="Proteomes" id="UP000576368"/>
    </source>
</evidence>
<dbReference type="EMBL" id="JAATLI010000002">
    <property type="protein sequence ID" value="NJC17086.1"/>
    <property type="molecule type" value="Genomic_DNA"/>
</dbReference>
<sequence length="75" mass="8713">MYYICIIKEFYYSTMGRNHVLLLLKIEATLPDEELMKQSESILKSILNFNVLLSFWVSKLVKWSIVGSGSYSCVQ</sequence>
<reference evidence="1 2" key="1">
    <citation type="submission" date="2020-03" db="EMBL/GenBank/DDBJ databases">
        <title>Genomic Encyclopedia of Type Strains, Phase IV (KMG-IV): sequencing the most valuable type-strain genomes for metagenomic binning, comparative biology and taxonomic classification.</title>
        <authorList>
            <person name="Goeker M."/>
        </authorList>
    </citation>
    <scope>NUCLEOTIDE SEQUENCE [LARGE SCALE GENOMIC DNA]</scope>
    <source>
        <strain evidence="1 2">DSM 105722</strain>
    </source>
</reference>
<evidence type="ECO:0000313" key="1">
    <source>
        <dbReference type="EMBL" id="NJC17086.1"/>
    </source>
</evidence>
<protein>
    <submittedName>
        <fullName evidence="1">Uncharacterized protein</fullName>
    </submittedName>
</protein>
<dbReference type="AlphaFoldDB" id="A0A7X5YC58"/>
<organism evidence="1 2">
    <name type="scientific">Butyricimonas paravirosa</name>
    <dbReference type="NCBI Taxonomy" id="1472417"/>
    <lineage>
        <taxon>Bacteria</taxon>
        <taxon>Pseudomonadati</taxon>
        <taxon>Bacteroidota</taxon>
        <taxon>Bacteroidia</taxon>
        <taxon>Bacteroidales</taxon>
        <taxon>Odoribacteraceae</taxon>
        <taxon>Butyricimonas</taxon>
    </lineage>
</organism>
<accession>A0A7X5YC58</accession>
<comment type="caution">
    <text evidence="1">The sequence shown here is derived from an EMBL/GenBank/DDBJ whole genome shotgun (WGS) entry which is preliminary data.</text>
</comment>
<name>A0A7X5YC58_9BACT</name>